<reference evidence="2 3" key="1">
    <citation type="submission" date="2024-06" db="EMBL/GenBank/DDBJ databases">
        <title>Flavobacterium spp. isolated from glacier.</title>
        <authorList>
            <person name="Han D."/>
        </authorList>
    </citation>
    <scope>NUCLEOTIDE SEQUENCE [LARGE SCALE GENOMIC DNA]</scope>
    <source>
        <strain evidence="2 3">LS2P90</strain>
    </source>
</reference>
<gene>
    <name evidence="2" type="ORF">ACFX5E_02800</name>
</gene>
<dbReference type="Proteomes" id="UP001600109">
    <property type="component" value="Unassembled WGS sequence"/>
</dbReference>
<evidence type="ECO:0000313" key="3">
    <source>
        <dbReference type="Proteomes" id="UP001600109"/>
    </source>
</evidence>
<evidence type="ECO:0000256" key="1">
    <source>
        <dbReference type="SAM" id="SignalP"/>
    </source>
</evidence>
<dbReference type="EMBL" id="JBHZPZ010000002">
    <property type="protein sequence ID" value="MFE3866998.1"/>
    <property type="molecule type" value="Genomic_DNA"/>
</dbReference>
<accession>A0ABW6HSN4</accession>
<sequence length="90" mass="9765">MIANFFKKLMMPLAVMVLGIATAFTTTSMSSTKALTLVQGYKFISQADPCHIDTMCSNVVTPNICTSGTTQLWGKLSPNAPTCDVKLYRP</sequence>
<organism evidence="2 3">
    <name type="scientific">Flavobacterium xylosi</name>
    <dbReference type="NCBI Taxonomy" id="3230415"/>
    <lineage>
        <taxon>Bacteria</taxon>
        <taxon>Pseudomonadati</taxon>
        <taxon>Bacteroidota</taxon>
        <taxon>Flavobacteriia</taxon>
        <taxon>Flavobacteriales</taxon>
        <taxon>Flavobacteriaceae</taxon>
        <taxon>Flavobacterium</taxon>
    </lineage>
</organism>
<protein>
    <recommendedName>
        <fullName evidence="4">Secreted protein</fullName>
    </recommendedName>
</protein>
<dbReference type="RefSeq" id="WP_379853641.1">
    <property type="nucleotide sequence ID" value="NZ_JBHZPZ010000002.1"/>
</dbReference>
<evidence type="ECO:0000313" key="2">
    <source>
        <dbReference type="EMBL" id="MFE3866998.1"/>
    </source>
</evidence>
<feature type="chain" id="PRO_5047423899" description="Secreted protein" evidence="1">
    <location>
        <begin position="24"/>
        <end position="90"/>
    </location>
</feature>
<comment type="caution">
    <text evidence="2">The sequence shown here is derived from an EMBL/GenBank/DDBJ whole genome shotgun (WGS) entry which is preliminary data.</text>
</comment>
<name>A0ABW6HSN4_9FLAO</name>
<feature type="signal peptide" evidence="1">
    <location>
        <begin position="1"/>
        <end position="23"/>
    </location>
</feature>
<proteinExistence type="predicted"/>
<keyword evidence="3" id="KW-1185">Reference proteome</keyword>
<evidence type="ECO:0008006" key="4">
    <source>
        <dbReference type="Google" id="ProtNLM"/>
    </source>
</evidence>
<keyword evidence="1" id="KW-0732">Signal</keyword>